<dbReference type="Proteomes" id="UP001147782">
    <property type="component" value="Unassembled WGS sequence"/>
</dbReference>
<keyword evidence="4" id="KW-0539">Nucleus</keyword>
<evidence type="ECO:0000259" key="6">
    <source>
        <dbReference type="PROSITE" id="PS50048"/>
    </source>
</evidence>
<dbReference type="EMBL" id="JAPZBS010000002">
    <property type="protein sequence ID" value="KAJ5379947.1"/>
    <property type="molecule type" value="Genomic_DNA"/>
</dbReference>
<dbReference type="OrthoDB" id="4356994at2759"/>
<dbReference type="GeneID" id="81434483"/>
<dbReference type="Gene3D" id="4.10.240.10">
    <property type="entry name" value="Zn(2)-C6 fungal-type DNA-binding domain"/>
    <property type="match status" value="1"/>
</dbReference>
<accession>A0A9W9VFE0</accession>
<dbReference type="GO" id="GO:0000981">
    <property type="term" value="F:DNA-binding transcription factor activity, RNA polymerase II-specific"/>
    <property type="evidence" value="ECO:0007669"/>
    <property type="project" value="InterPro"/>
</dbReference>
<dbReference type="InterPro" id="IPR001138">
    <property type="entry name" value="Zn2Cys6_DnaBD"/>
</dbReference>
<organism evidence="7 8">
    <name type="scientific">Penicillium cataractarum</name>
    <dbReference type="NCBI Taxonomy" id="2100454"/>
    <lineage>
        <taxon>Eukaryota</taxon>
        <taxon>Fungi</taxon>
        <taxon>Dikarya</taxon>
        <taxon>Ascomycota</taxon>
        <taxon>Pezizomycotina</taxon>
        <taxon>Eurotiomycetes</taxon>
        <taxon>Eurotiomycetidae</taxon>
        <taxon>Eurotiales</taxon>
        <taxon>Aspergillaceae</taxon>
        <taxon>Penicillium</taxon>
    </lineage>
</organism>
<proteinExistence type="predicted"/>
<feature type="compositionally biased region" description="Polar residues" evidence="5">
    <location>
        <begin position="39"/>
        <end position="52"/>
    </location>
</feature>
<evidence type="ECO:0000256" key="4">
    <source>
        <dbReference type="ARBA" id="ARBA00023242"/>
    </source>
</evidence>
<dbReference type="SMART" id="SM00066">
    <property type="entry name" value="GAL4"/>
    <property type="match status" value="1"/>
</dbReference>
<dbReference type="PANTHER" id="PTHR47785:SF7">
    <property type="entry name" value="ZN(II)2CYS6 TRANSCRIPTION FACTOR (EUROFUNG)"/>
    <property type="match status" value="1"/>
</dbReference>
<comment type="caution">
    <text evidence="7">The sequence shown here is derived from an EMBL/GenBank/DDBJ whole genome shotgun (WGS) entry which is preliminary data.</text>
</comment>
<dbReference type="SUPFAM" id="SSF57701">
    <property type="entry name" value="Zn2/Cys6 DNA-binding domain"/>
    <property type="match status" value="1"/>
</dbReference>
<dbReference type="GO" id="GO:0003677">
    <property type="term" value="F:DNA binding"/>
    <property type="evidence" value="ECO:0007669"/>
    <property type="project" value="UniProtKB-KW"/>
</dbReference>
<keyword evidence="1" id="KW-0805">Transcription regulation</keyword>
<dbReference type="CDD" id="cd00067">
    <property type="entry name" value="GAL4"/>
    <property type="match status" value="1"/>
</dbReference>
<evidence type="ECO:0000256" key="3">
    <source>
        <dbReference type="ARBA" id="ARBA00023163"/>
    </source>
</evidence>
<dbReference type="InterPro" id="IPR053181">
    <property type="entry name" value="EcdB-like_regulator"/>
</dbReference>
<name>A0A9W9VFE0_9EURO</name>
<reference evidence="7" key="1">
    <citation type="submission" date="2022-11" db="EMBL/GenBank/DDBJ databases">
        <authorList>
            <person name="Petersen C."/>
        </authorList>
    </citation>
    <scope>NUCLEOTIDE SEQUENCE</scope>
    <source>
        <strain evidence="7">IBT 29864</strain>
    </source>
</reference>
<dbReference type="RefSeq" id="XP_056557518.1">
    <property type="nucleotide sequence ID" value="XM_056695306.1"/>
</dbReference>
<dbReference type="Pfam" id="PF00172">
    <property type="entry name" value="Zn_clus"/>
    <property type="match status" value="1"/>
</dbReference>
<dbReference type="InterPro" id="IPR036864">
    <property type="entry name" value="Zn2-C6_fun-type_DNA-bd_sf"/>
</dbReference>
<evidence type="ECO:0000256" key="5">
    <source>
        <dbReference type="SAM" id="MobiDB-lite"/>
    </source>
</evidence>
<protein>
    <recommendedName>
        <fullName evidence="6">Zn(2)-C6 fungal-type domain-containing protein</fullName>
    </recommendedName>
</protein>
<sequence length="652" mass="73396">MALPSSGSPDLLLSDAEYRFGSSRSSRILLPPLLNSEILTSDSPNPTATKQASRPRGAYPRKRAVRACQTCRARRTKCDNKKPSCSFCERIGAKCVVNDPADLSAFDPASLVIIQRLDQLELLIQQQQQSITESTKPKPPVDPRADDLATIKASSSVVVDGDASTLIGSPLYYSSDLSRVTIETILSWSVFEGKFDSSTNLKALVISPTVSGEPFLTKSDPRLERLDLDLETCTRLLHIFLEHVHIANPILDVPLITDYLYQACVHGIGWDAPSCLVLLVCALGAISESFQEHHEASSMTARRSPSFHLGQKYFEAAQMRLGVVLRTHGVLEVQCFFYSGVYLMAIFQPIKAWRCFVQTAAMAETMVFSSRVSDNHASLNSDIRCLETTHWACLKSELFDVFSSSELRLELGLNQPNPLGFTYPTFFPALPIEQLSREESRVWYFYLAETAIRRLTMRIIQLFFRNQTQGRFPDAYQLRDSSLDFEVQASEWTASLPPILSLSSPEMDDDVLKFVLRGHLLDCYEWIYFPYMLEAIAHRTRDPLTDEFVVKGLQMSVERIHKNRKGFKHRHHGVWLMLRSCTRSALVLLAASRSPATEDLLPLGWKDAVMSAVEMLAYWQDEAEDSRDRLRILTELVEAWPHEGLNGFGAGL</sequence>
<evidence type="ECO:0000313" key="7">
    <source>
        <dbReference type="EMBL" id="KAJ5379947.1"/>
    </source>
</evidence>
<reference evidence="7" key="2">
    <citation type="journal article" date="2023" name="IMA Fungus">
        <title>Comparative genomic study of the Penicillium genus elucidates a diverse pangenome and 15 lateral gene transfer events.</title>
        <authorList>
            <person name="Petersen C."/>
            <person name="Sorensen T."/>
            <person name="Nielsen M.R."/>
            <person name="Sondergaard T.E."/>
            <person name="Sorensen J.L."/>
            <person name="Fitzpatrick D.A."/>
            <person name="Frisvad J.C."/>
            <person name="Nielsen K.L."/>
        </authorList>
    </citation>
    <scope>NUCLEOTIDE SEQUENCE</scope>
    <source>
        <strain evidence="7">IBT 29864</strain>
    </source>
</reference>
<keyword evidence="3" id="KW-0804">Transcription</keyword>
<dbReference type="PROSITE" id="PS50048">
    <property type="entry name" value="ZN2_CY6_FUNGAL_2"/>
    <property type="match status" value="1"/>
</dbReference>
<keyword evidence="8" id="KW-1185">Reference proteome</keyword>
<dbReference type="AlphaFoldDB" id="A0A9W9VFE0"/>
<dbReference type="GO" id="GO:0008270">
    <property type="term" value="F:zinc ion binding"/>
    <property type="evidence" value="ECO:0007669"/>
    <property type="project" value="InterPro"/>
</dbReference>
<feature type="domain" description="Zn(2)-C6 fungal-type" evidence="6">
    <location>
        <begin position="67"/>
        <end position="97"/>
    </location>
</feature>
<dbReference type="PANTHER" id="PTHR47785">
    <property type="entry name" value="ZN(II)2CYS6 TRANSCRIPTION FACTOR (EUROFUNG)-RELATED-RELATED"/>
    <property type="match status" value="1"/>
</dbReference>
<keyword evidence="2" id="KW-0238">DNA-binding</keyword>
<dbReference type="CDD" id="cd12148">
    <property type="entry name" value="fungal_TF_MHR"/>
    <property type="match status" value="1"/>
</dbReference>
<dbReference type="PROSITE" id="PS00463">
    <property type="entry name" value="ZN2_CY6_FUNGAL_1"/>
    <property type="match status" value="1"/>
</dbReference>
<feature type="region of interest" description="Disordered" evidence="5">
    <location>
        <begin position="39"/>
        <end position="60"/>
    </location>
</feature>
<evidence type="ECO:0000313" key="8">
    <source>
        <dbReference type="Proteomes" id="UP001147782"/>
    </source>
</evidence>
<evidence type="ECO:0000256" key="1">
    <source>
        <dbReference type="ARBA" id="ARBA00023015"/>
    </source>
</evidence>
<evidence type="ECO:0000256" key="2">
    <source>
        <dbReference type="ARBA" id="ARBA00023125"/>
    </source>
</evidence>
<gene>
    <name evidence="7" type="ORF">N7496_002375</name>
</gene>